<evidence type="ECO:0000313" key="3">
    <source>
        <dbReference type="Proteomes" id="UP000221506"/>
    </source>
</evidence>
<proteinExistence type="predicted"/>
<name>A0A1W6DY36_9CAUD</name>
<dbReference type="InterPro" id="IPR002035">
    <property type="entry name" value="VWF_A"/>
</dbReference>
<feature type="domain" description="VWFA" evidence="1">
    <location>
        <begin position="18"/>
        <end position="198"/>
    </location>
</feature>
<reference evidence="2 3" key="1">
    <citation type="submission" date="2017-04" db="EMBL/GenBank/DDBJ databases">
        <title>Complete genome sequence and characterization of temperature-dependent bacteriophage phiA8-29 infecting Aeromonas.</title>
        <authorList>
            <person name="He Y."/>
            <person name="Yang H."/>
        </authorList>
    </citation>
    <scope>NUCLEOTIDE SEQUENCE [LARGE SCALE GENOMIC DNA]</scope>
</reference>
<evidence type="ECO:0000259" key="1">
    <source>
        <dbReference type="PROSITE" id="PS50234"/>
    </source>
</evidence>
<sequence length="733" mass="81922">MIESLEFKNVTQTVAPTNHVLVTDISGSMYQALPELRTHLKENLASLVKPEDTISLIYFSSKGDFGVVFSGRQINSATDLSEIRGLIDRFLKPSGCTGFVEPLKLAIDTADGLKKTGYVNSLVFMTDGYDNCWRSEDILKVAKQLPQSFDNVTIIEYGWYCNRDLLQKMAERSGATHVFAEGQEEYQSELETAMKSSVPKIRVDFSLSFDHVLYVENGAYTFLKAQNDPEHPVNFVNVPETVTKVWLISEDAIDRMDQVTDVQTAYVMALYGVHTMTPDLVWAALKKTGDVRFINQFSNCFTKQDYSNMKSELVEAIVDEKLRGLNGIDYDLVPAEDATTVVDVLTFLTENSVKLVTSHPMFSYRRIGRQALQKEDDTEDELAEAFKNAETKEQRKALALQLAEHEDWNPEFIPDPSQAGIVDISNLVYNSERPNISIQTVQQGSVPIPEWASKKFQIPESIETWRYRNYAIVKDGIINLKALPIACDDPNVIKRLKKELGVQVIKRRGVPVVNLGGVPLVNRAMTKNISAKQFFTDHVRLEALKARQKVLKHFRAELVGAVNAVGLAQKYGADAAAFLSDYGIRDYGFSPKTTTAESTDVYMSRELHVKIKGASSLPSIAAVQKKAVAKHNAGDKLIHRELMEYENFINSPAIAKASEAVRKQLIETWITDAAATAIKEVRALNKSLSKIMYGIVAGHGWFTDLGEETSMTVEVDGEQYVVSAELVEKEIKI</sequence>
<dbReference type="Proteomes" id="UP000221506">
    <property type="component" value="Segment"/>
</dbReference>
<protein>
    <recommendedName>
        <fullName evidence="1">VWFA domain-containing protein</fullName>
    </recommendedName>
</protein>
<dbReference type="PROSITE" id="PS50234">
    <property type="entry name" value="VWFA"/>
    <property type="match status" value="1"/>
</dbReference>
<dbReference type="InterPro" id="IPR036465">
    <property type="entry name" value="vWFA_dom_sf"/>
</dbReference>
<dbReference type="SUPFAM" id="SSF53300">
    <property type="entry name" value="vWA-like"/>
    <property type="match status" value="1"/>
</dbReference>
<dbReference type="Pfam" id="PF00092">
    <property type="entry name" value="VWA"/>
    <property type="match status" value="1"/>
</dbReference>
<keyword evidence="3" id="KW-1185">Reference proteome</keyword>
<dbReference type="SMART" id="SM00327">
    <property type="entry name" value="VWA"/>
    <property type="match status" value="1"/>
</dbReference>
<dbReference type="Gene3D" id="3.40.50.410">
    <property type="entry name" value="von Willebrand factor, type A domain"/>
    <property type="match status" value="1"/>
</dbReference>
<accession>A0A1W6DY36</accession>
<evidence type="ECO:0000313" key="2">
    <source>
        <dbReference type="EMBL" id="ARK07834.1"/>
    </source>
</evidence>
<dbReference type="EMBL" id="KY914485">
    <property type="protein sequence ID" value="ARK07834.1"/>
    <property type="molecule type" value="Genomic_DNA"/>
</dbReference>
<organism evidence="2 3">
    <name type="scientific">Aeromonas phage phiA8-29</name>
    <dbReference type="NCBI Taxonomy" id="1978922"/>
    <lineage>
        <taxon>Viruses</taxon>
        <taxon>Duplodnaviria</taxon>
        <taxon>Heunggongvirae</taxon>
        <taxon>Uroviricota</taxon>
        <taxon>Caudoviricetes</taxon>
        <taxon>Pantevenvirales</taxon>
        <taxon>Ackermannviridae</taxon>
        <taxon>Tedavirus</taxon>
        <taxon>Tedavirus A829</taxon>
    </lineage>
</organism>
<gene>
    <name evidence="2" type="ORF">phiA829_014</name>
</gene>